<dbReference type="EMBL" id="KV878177">
    <property type="protein sequence ID" value="OJI89441.1"/>
    <property type="molecule type" value="Genomic_DNA"/>
</dbReference>
<reference evidence="2" key="1">
    <citation type="journal article" date="2017" name="Genome Biol.">
        <title>Comparative genomics reveals high biological diversity and specific adaptations in the industrially and medically important fungal genus Aspergillus.</title>
        <authorList>
            <person name="de Vries R.P."/>
            <person name="Riley R."/>
            <person name="Wiebenga A."/>
            <person name="Aguilar-Osorio G."/>
            <person name="Amillis S."/>
            <person name="Uchima C.A."/>
            <person name="Anderluh G."/>
            <person name="Asadollahi M."/>
            <person name="Askin M."/>
            <person name="Barry K."/>
            <person name="Battaglia E."/>
            <person name="Bayram O."/>
            <person name="Benocci T."/>
            <person name="Braus-Stromeyer S.A."/>
            <person name="Caldana C."/>
            <person name="Canovas D."/>
            <person name="Cerqueira G.C."/>
            <person name="Chen F."/>
            <person name="Chen W."/>
            <person name="Choi C."/>
            <person name="Clum A."/>
            <person name="Dos Santos R.A."/>
            <person name="Damasio A.R."/>
            <person name="Diallinas G."/>
            <person name="Emri T."/>
            <person name="Fekete E."/>
            <person name="Flipphi M."/>
            <person name="Freyberg S."/>
            <person name="Gallo A."/>
            <person name="Gournas C."/>
            <person name="Habgood R."/>
            <person name="Hainaut M."/>
            <person name="Harispe M.L."/>
            <person name="Henrissat B."/>
            <person name="Hilden K.S."/>
            <person name="Hope R."/>
            <person name="Hossain A."/>
            <person name="Karabika E."/>
            <person name="Karaffa L."/>
            <person name="Karanyi Z."/>
            <person name="Krasevec N."/>
            <person name="Kuo A."/>
            <person name="Kusch H."/>
            <person name="LaButti K."/>
            <person name="Lagendijk E.L."/>
            <person name="Lapidus A."/>
            <person name="Levasseur A."/>
            <person name="Lindquist E."/>
            <person name="Lipzen A."/>
            <person name="Logrieco A.F."/>
            <person name="MacCabe A."/>
            <person name="Maekelae M.R."/>
            <person name="Malavazi I."/>
            <person name="Melin P."/>
            <person name="Meyer V."/>
            <person name="Mielnichuk N."/>
            <person name="Miskei M."/>
            <person name="Molnar A.P."/>
            <person name="Mule G."/>
            <person name="Ngan C.Y."/>
            <person name="Orejas M."/>
            <person name="Orosz E."/>
            <person name="Ouedraogo J.P."/>
            <person name="Overkamp K.M."/>
            <person name="Park H.-S."/>
            <person name="Perrone G."/>
            <person name="Piumi F."/>
            <person name="Punt P.J."/>
            <person name="Ram A.F."/>
            <person name="Ramon A."/>
            <person name="Rauscher S."/>
            <person name="Record E."/>
            <person name="Riano-Pachon D.M."/>
            <person name="Robert V."/>
            <person name="Roehrig J."/>
            <person name="Ruller R."/>
            <person name="Salamov A."/>
            <person name="Salih N.S."/>
            <person name="Samson R.A."/>
            <person name="Sandor E."/>
            <person name="Sanguinetti M."/>
            <person name="Schuetze T."/>
            <person name="Sepcic K."/>
            <person name="Shelest E."/>
            <person name="Sherlock G."/>
            <person name="Sophianopoulou V."/>
            <person name="Squina F.M."/>
            <person name="Sun H."/>
            <person name="Susca A."/>
            <person name="Todd R.B."/>
            <person name="Tsang A."/>
            <person name="Unkles S.E."/>
            <person name="van de Wiele N."/>
            <person name="van Rossen-Uffink D."/>
            <person name="Oliveira J.V."/>
            <person name="Vesth T.C."/>
            <person name="Visser J."/>
            <person name="Yu J.-H."/>
            <person name="Zhou M."/>
            <person name="Andersen M.R."/>
            <person name="Archer D.B."/>
            <person name="Baker S.E."/>
            <person name="Benoit I."/>
            <person name="Brakhage A.A."/>
            <person name="Braus G.H."/>
            <person name="Fischer R."/>
            <person name="Frisvad J.C."/>
            <person name="Goldman G.H."/>
            <person name="Houbraken J."/>
            <person name="Oakley B."/>
            <person name="Pocsi I."/>
            <person name="Scazzocchio C."/>
            <person name="Seiboth B."/>
            <person name="vanKuyk P.A."/>
            <person name="Wortman J."/>
            <person name="Dyer P.S."/>
            <person name="Grigoriev I.V."/>
        </authorList>
    </citation>
    <scope>NUCLEOTIDE SEQUENCE [LARGE SCALE GENOMIC DNA]</scope>
    <source>
        <strain evidence="2">CBS 134.48</strain>
    </source>
</reference>
<dbReference type="Proteomes" id="UP000184304">
    <property type="component" value="Unassembled WGS sequence"/>
</dbReference>
<proteinExistence type="predicted"/>
<sequence>MTLWASMIGAAEGPVQRAAAAAAAREGNVPQFPSNAPAATEKLGNQAAKLGHQIRGREDATPACQFRPATAPTNYLSSLRLPLLRRTCTLCRHIPPVPCPIMLIHGPVLESPSLVMSRPHKHQCQKCVIVAGTWTDCFLRQPLRSGASQKGE</sequence>
<evidence type="ECO:0000313" key="2">
    <source>
        <dbReference type="Proteomes" id="UP000184304"/>
    </source>
</evidence>
<accession>A0A1L9NJL9</accession>
<name>A0A1L9NJL9_ASPTC</name>
<dbReference type="VEuPathDB" id="FungiDB:ASPTUDRAFT_324370"/>
<keyword evidence="2" id="KW-1185">Reference proteome</keyword>
<gene>
    <name evidence="1" type="ORF">ASPTUDRAFT_324370</name>
</gene>
<organism evidence="1 2">
    <name type="scientific">Aspergillus tubingensis (strain CBS 134.48)</name>
    <dbReference type="NCBI Taxonomy" id="767770"/>
    <lineage>
        <taxon>Eukaryota</taxon>
        <taxon>Fungi</taxon>
        <taxon>Dikarya</taxon>
        <taxon>Ascomycota</taxon>
        <taxon>Pezizomycotina</taxon>
        <taxon>Eurotiomycetes</taxon>
        <taxon>Eurotiomycetidae</taxon>
        <taxon>Eurotiales</taxon>
        <taxon>Aspergillaceae</taxon>
        <taxon>Aspergillus</taxon>
        <taxon>Aspergillus subgen. Circumdati</taxon>
    </lineage>
</organism>
<evidence type="ECO:0000313" key="1">
    <source>
        <dbReference type="EMBL" id="OJI89441.1"/>
    </source>
</evidence>
<dbReference type="AlphaFoldDB" id="A0A1L9NJL9"/>
<protein>
    <submittedName>
        <fullName evidence="1">Uncharacterized protein</fullName>
    </submittedName>
</protein>